<dbReference type="InterPro" id="IPR011989">
    <property type="entry name" value="ARM-like"/>
</dbReference>
<dbReference type="OrthoDB" id="201709at2759"/>
<gene>
    <name evidence="4" type="ORF">EZS28_043350</name>
</gene>
<name>A0A5J4TT86_9EUKA</name>
<reference evidence="4 5" key="1">
    <citation type="submission" date="2019-03" db="EMBL/GenBank/DDBJ databases">
        <title>Single cell metagenomics reveals metabolic interactions within the superorganism composed of flagellate Streblomastix strix and complex community of Bacteroidetes bacteria on its surface.</title>
        <authorList>
            <person name="Treitli S.C."/>
            <person name="Kolisko M."/>
            <person name="Husnik F."/>
            <person name="Keeling P."/>
            <person name="Hampl V."/>
        </authorList>
    </citation>
    <scope>NUCLEOTIDE SEQUENCE [LARGE SCALE GENOMIC DNA]</scope>
    <source>
        <strain evidence="4">ST1C</strain>
    </source>
</reference>
<dbReference type="EMBL" id="SNRW01025992">
    <property type="protein sequence ID" value="KAA6361123.1"/>
    <property type="molecule type" value="Genomic_DNA"/>
</dbReference>
<feature type="non-terminal residue" evidence="4">
    <location>
        <position position="389"/>
    </location>
</feature>
<evidence type="ECO:0000313" key="4">
    <source>
        <dbReference type="EMBL" id="KAA6361123.1"/>
    </source>
</evidence>
<evidence type="ECO:0000256" key="3">
    <source>
        <dbReference type="ARBA" id="ARBA00022927"/>
    </source>
</evidence>
<dbReference type="AlphaFoldDB" id="A0A5J4TT86"/>
<evidence type="ECO:0000313" key="5">
    <source>
        <dbReference type="Proteomes" id="UP000324800"/>
    </source>
</evidence>
<keyword evidence="2" id="KW-0813">Transport</keyword>
<evidence type="ECO:0000256" key="1">
    <source>
        <dbReference type="ARBA" id="ARBA00010394"/>
    </source>
</evidence>
<dbReference type="SUPFAM" id="SSF48371">
    <property type="entry name" value="ARM repeat"/>
    <property type="match status" value="1"/>
</dbReference>
<protein>
    <submittedName>
        <fullName evidence="4">Uncharacterized protein</fullName>
    </submittedName>
</protein>
<comment type="caution">
    <text evidence="4">The sequence shown here is derived from an EMBL/GenBank/DDBJ whole genome shotgun (WGS) entry which is preliminary data.</text>
</comment>
<comment type="similarity">
    <text evidence="1">Belongs to the importin alpha family.</text>
</comment>
<sequence length="389" mass="44409">MKNELEIVERGTELQKDEIRQKKIKICQKIISIFIGKENNEGKKLAIESGIIDALLHLHITYQLDKITISHIWALYIFTNSSDKIAQLLVSKNPFQALFRLFDHPNIFVVNRAVASIYNILIAGSNTTATSEPHPHFATVQAFDGIQKLSKDDEKVFAKNALSQLAQNSANLAEIMKDVDLDQIANNLQKKLDGNEEQQKQIQIQQDGDCWILASILSEREDDELRLRIINSGIVDALLNIFLTRDLNTITRAFSQAFFVLTTNSSDEIDQSLYEKHPYPALIRLLNHPNNDITDDTISSIYNIMILGTDTTSISEKHPHFAEIQSCDGIRKFFDLFKRNDITKRIKNITSRCLGNLFRAQEIPDKQLRTEIIAHLKALLKDPDDWEKN</sequence>
<keyword evidence="3" id="KW-0653">Protein transport</keyword>
<dbReference type="InterPro" id="IPR016024">
    <property type="entry name" value="ARM-type_fold"/>
</dbReference>
<evidence type="ECO:0000256" key="2">
    <source>
        <dbReference type="ARBA" id="ARBA00022448"/>
    </source>
</evidence>
<proteinExistence type="inferred from homology"/>
<organism evidence="4 5">
    <name type="scientific">Streblomastix strix</name>
    <dbReference type="NCBI Taxonomy" id="222440"/>
    <lineage>
        <taxon>Eukaryota</taxon>
        <taxon>Metamonada</taxon>
        <taxon>Preaxostyla</taxon>
        <taxon>Oxymonadida</taxon>
        <taxon>Streblomastigidae</taxon>
        <taxon>Streblomastix</taxon>
    </lineage>
</organism>
<accession>A0A5J4TT86</accession>
<dbReference type="Proteomes" id="UP000324800">
    <property type="component" value="Unassembled WGS sequence"/>
</dbReference>
<dbReference type="Gene3D" id="1.25.10.10">
    <property type="entry name" value="Leucine-rich Repeat Variant"/>
    <property type="match status" value="2"/>
</dbReference>
<dbReference type="GO" id="GO:0015031">
    <property type="term" value="P:protein transport"/>
    <property type="evidence" value="ECO:0007669"/>
    <property type="project" value="UniProtKB-KW"/>
</dbReference>
<dbReference type="PANTHER" id="PTHR23316">
    <property type="entry name" value="IMPORTIN ALPHA"/>
    <property type="match status" value="1"/>
</dbReference>